<evidence type="ECO:0000259" key="12">
    <source>
        <dbReference type="PROSITE" id="PS50109"/>
    </source>
</evidence>
<evidence type="ECO:0000256" key="4">
    <source>
        <dbReference type="ARBA" id="ARBA00022553"/>
    </source>
</evidence>
<dbReference type="GO" id="GO:0000155">
    <property type="term" value="F:phosphorelay sensor kinase activity"/>
    <property type="evidence" value="ECO:0007669"/>
    <property type="project" value="InterPro"/>
</dbReference>
<evidence type="ECO:0000256" key="1">
    <source>
        <dbReference type="ARBA" id="ARBA00000085"/>
    </source>
</evidence>
<protein>
    <recommendedName>
        <fullName evidence="3">histidine kinase</fullName>
        <ecNumber evidence="3">2.7.13.3</ecNumber>
    </recommendedName>
</protein>
<dbReference type="CDD" id="cd00082">
    <property type="entry name" value="HisKA"/>
    <property type="match status" value="1"/>
</dbReference>
<evidence type="ECO:0000313" key="14">
    <source>
        <dbReference type="EMBL" id="OUN85364.1"/>
    </source>
</evidence>
<evidence type="ECO:0000256" key="9">
    <source>
        <dbReference type="ARBA" id="ARBA00023012"/>
    </source>
</evidence>
<accession>A0A1Y3XIH1</accession>
<reference evidence="15" key="1">
    <citation type="submission" date="2017-04" db="EMBL/GenBank/DDBJ databases">
        <title>Function of individual gut microbiota members based on whole genome sequencing of pure cultures obtained from chicken caecum.</title>
        <authorList>
            <person name="Medvecky M."/>
            <person name="Cejkova D."/>
            <person name="Polansky O."/>
            <person name="Karasova D."/>
            <person name="Kubasova T."/>
            <person name="Cizek A."/>
            <person name="Rychlik I."/>
        </authorList>
    </citation>
    <scope>NUCLEOTIDE SEQUENCE [LARGE SCALE GENOMIC DNA]</scope>
    <source>
        <strain evidence="15">An5</strain>
    </source>
</reference>
<feature type="transmembrane region" description="Helical" evidence="11">
    <location>
        <begin position="239"/>
        <end position="262"/>
    </location>
</feature>
<dbReference type="PROSITE" id="PS50109">
    <property type="entry name" value="HIS_KIN"/>
    <property type="match status" value="1"/>
</dbReference>
<dbReference type="SMART" id="SM00387">
    <property type="entry name" value="HATPase_c"/>
    <property type="match status" value="1"/>
</dbReference>
<feature type="domain" description="HAMP" evidence="13">
    <location>
        <begin position="268"/>
        <end position="320"/>
    </location>
</feature>
<evidence type="ECO:0000256" key="2">
    <source>
        <dbReference type="ARBA" id="ARBA00004236"/>
    </source>
</evidence>
<dbReference type="Gene3D" id="1.10.287.130">
    <property type="match status" value="1"/>
</dbReference>
<dbReference type="EC" id="2.7.13.3" evidence="3"/>
<dbReference type="EMBL" id="NFIE01000025">
    <property type="protein sequence ID" value="OUN85364.1"/>
    <property type="molecule type" value="Genomic_DNA"/>
</dbReference>
<dbReference type="InterPro" id="IPR003661">
    <property type="entry name" value="HisK_dim/P_dom"/>
</dbReference>
<comment type="catalytic activity">
    <reaction evidence="1">
        <text>ATP + protein L-histidine = ADP + protein N-phospho-L-histidine.</text>
        <dbReference type="EC" id="2.7.13.3"/>
    </reaction>
</comment>
<dbReference type="GO" id="GO:0005886">
    <property type="term" value="C:plasma membrane"/>
    <property type="evidence" value="ECO:0007669"/>
    <property type="project" value="UniProtKB-SubCell"/>
</dbReference>
<dbReference type="SMART" id="SM00388">
    <property type="entry name" value="HisKA"/>
    <property type="match status" value="1"/>
</dbReference>
<dbReference type="InterPro" id="IPR003594">
    <property type="entry name" value="HATPase_dom"/>
</dbReference>
<dbReference type="InterPro" id="IPR003660">
    <property type="entry name" value="HAMP_dom"/>
</dbReference>
<dbReference type="InterPro" id="IPR036097">
    <property type="entry name" value="HisK_dim/P_sf"/>
</dbReference>
<keyword evidence="5" id="KW-0808">Transferase</keyword>
<dbReference type="SUPFAM" id="SSF158472">
    <property type="entry name" value="HAMP domain-like"/>
    <property type="match status" value="1"/>
</dbReference>
<dbReference type="PANTHER" id="PTHR45436:SF5">
    <property type="entry name" value="SENSOR HISTIDINE KINASE TRCS"/>
    <property type="match status" value="1"/>
</dbReference>
<keyword evidence="7" id="KW-0418">Kinase</keyword>
<name>A0A1Y3XIH1_9ACTN</name>
<evidence type="ECO:0000313" key="15">
    <source>
        <dbReference type="Proteomes" id="UP000195781"/>
    </source>
</evidence>
<organism evidence="14 15">
    <name type="scientific">[Collinsella] massiliensis</name>
    <dbReference type="NCBI Taxonomy" id="1232426"/>
    <lineage>
        <taxon>Bacteria</taxon>
        <taxon>Bacillati</taxon>
        <taxon>Actinomycetota</taxon>
        <taxon>Coriobacteriia</taxon>
        <taxon>Coriobacteriales</taxon>
        <taxon>Coriobacteriaceae</taxon>
        <taxon>Enorma</taxon>
    </lineage>
</organism>
<keyword evidence="4" id="KW-0597">Phosphoprotein</keyword>
<feature type="transmembrane region" description="Helical" evidence="11">
    <location>
        <begin position="42"/>
        <end position="65"/>
    </location>
</feature>
<comment type="subcellular location">
    <subcellularLocation>
        <location evidence="2">Cell membrane</location>
    </subcellularLocation>
</comment>
<sequence>MGGTMMERRRGADGGAGGAAGTGGRPGRAWSRMKAWFRNPTIMRAFFGYALVWLVAASAVALVAIDALMEVYYRVSEEHRAEHAEVNAGPYLYDAATDELLRATPVYLEDSYDHIVFVAFVHAARDEAEDSIVAGGWDRDMRVVDATMGLLRSDLSYRVSDWGGNYTEEQYRATGGEPYDPDATIPVDELPAYDARERAARLPTVDAFGAGDFGEDVLLSNVAYYVALDEASYLTWLDWALRLTAGIGVPVLAYGGLAILLFRRFYRRYIGGPLAELGGAAERIAARDLDFQIEPVRGRELSGLAAAMERMRAALLESQRELWRTAEDRRRLNAAFAHDLRTPVTVLKGTVELASVWARGEESPAGVEGSLAVISEQVERLERYAAAMARVTKLEDRAVNRAPIKPADAVDAIERQATAYVAANGAACGLRFAVGDSLRARSRENGGAPLELDMQVVEEVLGNVLSNACGHASALVTVGLDLAPGGDAVRDAAPTLAVTVTDDGPGFSAEALHHGCDAFFSEQKSAEHFGLGLNVARVLARLHGGEVALANAPEGGARVTVTFAA</sequence>
<feature type="compositionally biased region" description="Gly residues" evidence="10">
    <location>
        <begin position="13"/>
        <end position="26"/>
    </location>
</feature>
<dbReference type="SMART" id="SM00304">
    <property type="entry name" value="HAMP"/>
    <property type="match status" value="1"/>
</dbReference>
<comment type="caution">
    <text evidence="14">The sequence shown here is derived from an EMBL/GenBank/DDBJ whole genome shotgun (WGS) entry which is preliminary data.</text>
</comment>
<evidence type="ECO:0000256" key="10">
    <source>
        <dbReference type="SAM" id="MobiDB-lite"/>
    </source>
</evidence>
<dbReference type="SUPFAM" id="SSF55874">
    <property type="entry name" value="ATPase domain of HSP90 chaperone/DNA topoisomerase II/histidine kinase"/>
    <property type="match status" value="1"/>
</dbReference>
<feature type="compositionally biased region" description="Basic and acidic residues" evidence="10">
    <location>
        <begin position="1"/>
        <end position="12"/>
    </location>
</feature>
<feature type="domain" description="Histidine kinase" evidence="12">
    <location>
        <begin position="335"/>
        <end position="565"/>
    </location>
</feature>
<dbReference type="Pfam" id="PF00672">
    <property type="entry name" value="HAMP"/>
    <property type="match status" value="1"/>
</dbReference>
<dbReference type="Gene3D" id="3.30.565.10">
    <property type="entry name" value="Histidine kinase-like ATPase, C-terminal domain"/>
    <property type="match status" value="1"/>
</dbReference>
<dbReference type="RefSeq" id="WP_094336004.1">
    <property type="nucleotide sequence ID" value="NZ_NFIE01000025.1"/>
</dbReference>
<dbReference type="OrthoDB" id="9786919at2"/>
<dbReference type="Gene3D" id="6.10.340.10">
    <property type="match status" value="1"/>
</dbReference>
<dbReference type="Pfam" id="PF02518">
    <property type="entry name" value="HATPase_c"/>
    <property type="match status" value="1"/>
</dbReference>
<dbReference type="PROSITE" id="PS50885">
    <property type="entry name" value="HAMP"/>
    <property type="match status" value="1"/>
</dbReference>
<dbReference type="InterPro" id="IPR036890">
    <property type="entry name" value="HATPase_C_sf"/>
</dbReference>
<dbReference type="SUPFAM" id="SSF47384">
    <property type="entry name" value="Homodimeric domain of signal transducing histidine kinase"/>
    <property type="match status" value="1"/>
</dbReference>
<evidence type="ECO:0000259" key="13">
    <source>
        <dbReference type="PROSITE" id="PS50885"/>
    </source>
</evidence>
<feature type="region of interest" description="Disordered" evidence="10">
    <location>
        <begin position="1"/>
        <end position="28"/>
    </location>
</feature>
<gene>
    <name evidence="14" type="ORF">B5G02_09260</name>
</gene>
<evidence type="ECO:0000256" key="8">
    <source>
        <dbReference type="ARBA" id="ARBA00022989"/>
    </source>
</evidence>
<evidence type="ECO:0000256" key="6">
    <source>
        <dbReference type="ARBA" id="ARBA00022692"/>
    </source>
</evidence>
<dbReference type="CDD" id="cd00075">
    <property type="entry name" value="HATPase"/>
    <property type="match status" value="1"/>
</dbReference>
<keyword evidence="6 11" id="KW-0812">Transmembrane</keyword>
<keyword evidence="8 11" id="KW-1133">Transmembrane helix</keyword>
<evidence type="ECO:0000256" key="3">
    <source>
        <dbReference type="ARBA" id="ARBA00012438"/>
    </source>
</evidence>
<keyword evidence="11" id="KW-0472">Membrane</keyword>
<evidence type="ECO:0000256" key="11">
    <source>
        <dbReference type="SAM" id="Phobius"/>
    </source>
</evidence>
<dbReference type="InterPro" id="IPR050428">
    <property type="entry name" value="TCS_sensor_his_kinase"/>
</dbReference>
<dbReference type="Proteomes" id="UP000195781">
    <property type="component" value="Unassembled WGS sequence"/>
</dbReference>
<proteinExistence type="predicted"/>
<dbReference type="AlphaFoldDB" id="A0A1Y3XIH1"/>
<evidence type="ECO:0000256" key="5">
    <source>
        <dbReference type="ARBA" id="ARBA00022679"/>
    </source>
</evidence>
<dbReference type="InterPro" id="IPR005467">
    <property type="entry name" value="His_kinase_dom"/>
</dbReference>
<keyword evidence="15" id="KW-1185">Reference proteome</keyword>
<dbReference type="Pfam" id="PF00512">
    <property type="entry name" value="HisKA"/>
    <property type="match status" value="1"/>
</dbReference>
<keyword evidence="9" id="KW-0902">Two-component regulatory system</keyword>
<evidence type="ECO:0000256" key="7">
    <source>
        <dbReference type="ARBA" id="ARBA00022777"/>
    </source>
</evidence>
<dbReference type="PANTHER" id="PTHR45436">
    <property type="entry name" value="SENSOR HISTIDINE KINASE YKOH"/>
    <property type="match status" value="1"/>
</dbReference>